<dbReference type="InterPro" id="IPR003010">
    <property type="entry name" value="C-N_Hydrolase"/>
</dbReference>
<dbReference type="PANTHER" id="PTHR43674">
    <property type="entry name" value="NITRILASE C965.09-RELATED"/>
    <property type="match status" value="1"/>
</dbReference>
<accession>A0A0H5RTR5</accession>
<organism evidence="3 4">
    <name type="scientific">Mycolicibacterium neworleansense</name>
    <dbReference type="NCBI Taxonomy" id="146018"/>
    <lineage>
        <taxon>Bacteria</taxon>
        <taxon>Bacillati</taxon>
        <taxon>Actinomycetota</taxon>
        <taxon>Actinomycetes</taxon>
        <taxon>Mycobacteriales</taxon>
        <taxon>Mycobacteriaceae</taxon>
        <taxon>Mycolicibacterium</taxon>
    </lineage>
</organism>
<dbReference type="OrthoDB" id="9811121at2"/>
<dbReference type="RefSeq" id="WP_090516839.1">
    <property type="nucleotide sequence ID" value="NZ_CWKH01000002.1"/>
</dbReference>
<dbReference type="PANTHER" id="PTHR43674:SF2">
    <property type="entry name" value="BETA-UREIDOPROPIONASE"/>
    <property type="match status" value="1"/>
</dbReference>
<name>A0A0H5RTR5_9MYCO</name>
<dbReference type="EMBL" id="CWKH01000002">
    <property type="protein sequence ID" value="CRZ17308.1"/>
    <property type="molecule type" value="Genomic_DNA"/>
</dbReference>
<dbReference type="Pfam" id="PF00795">
    <property type="entry name" value="CN_hydrolase"/>
    <property type="match status" value="1"/>
</dbReference>
<sequence>MRVLAAAVQLEAVVGAVDANLCAAERLADEAGTAGAKVIALPEFFSTGIGFVEELKDAALPPDGEATALLCRLARRHQALVGGSFLCRDPDGNVRNAYIAANPEGVIGRHDKDQPTMWENAFYVGGNDDGVLSNGDYQIGAAVCWELMRTGTARRLRSRIDLAMTGSGWWSIPAWPPRMLFERWERNNSATARAAAASFAKYVGAPVLHAAHAGTLTCPMPWLPVPYEGRFEGSTLIADAQGTVVAERRADEGEGVVLAEIEIGRRPPALEPPDRYWLHSRGALATATWHYQRLHGKRWYRRHVASARG</sequence>
<dbReference type="AlphaFoldDB" id="A0A0H5RTR5"/>
<keyword evidence="1 3" id="KW-0378">Hydrolase</keyword>
<dbReference type="Proteomes" id="UP000199147">
    <property type="component" value="Unassembled WGS sequence"/>
</dbReference>
<dbReference type="GO" id="GO:0016811">
    <property type="term" value="F:hydrolase activity, acting on carbon-nitrogen (but not peptide) bonds, in linear amides"/>
    <property type="evidence" value="ECO:0007669"/>
    <property type="project" value="TreeGrafter"/>
</dbReference>
<reference evidence="4" key="1">
    <citation type="submission" date="2015-07" db="EMBL/GenBank/DDBJ databases">
        <authorList>
            <person name="Urmite Genomes"/>
        </authorList>
    </citation>
    <scope>NUCLEOTIDE SEQUENCE [LARGE SCALE GENOMIC DNA]</scope>
    <source>
        <strain evidence="4">type strain: ATCC 49404</strain>
    </source>
</reference>
<keyword evidence="4" id="KW-1185">Reference proteome</keyword>
<evidence type="ECO:0000313" key="3">
    <source>
        <dbReference type="EMBL" id="CRZ17308.1"/>
    </source>
</evidence>
<feature type="domain" description="CN hydrolase" evidence="2">
    <location>
        <begin position="3"/>
        <end position="263"/>
    </location>
</feature>
<dbReference type="InterPro" id="IPR036526">
    <property type="entry name" value="C-N_Hydrolase_sf"/>
</dbReference>
<gene>
    <name evidence="3" type="ORF">BN2156_04193</name>
</gene>
<dbReference type="InterPro" id="IPR050345">
    <property type="entry name" value="Aliph_Amidase/BUP"/>
</dbReference>
<dbReference type="PROSITE" id="PS50263">
    <property type="entry name" value="CN_HYDROLASE"/>
    <property type="match status" value="1"/>
</dbReference>
<protein>
    <submittedName>
        <fullName evidence="3">C-N hydrolase family amidase</fullName>
    </submittedName>
</protein>
<evidence type="ECO:0000313" key="4">
    <source>
        <dbReference type="Proteomes" id="UP000199147"/>
    </source>
</evidence>
<evidence type="ECO:0000259" key="2">
    <source>
        <dbReference type="PROSITE" id="PS50263"/>
    </source>
</evidence>
<dbReference type="SUPFAM" id="SSF56317">
    <property type="entry name" value="Carbon-nitrogen hydrolase"/>
    <property type="match status" value="1"/>
</dbReference>
<evidence type="ECO:0000256" key="1">
    <source>
        <dbReference type="ARBA" id="ARBA00022801"/>
    </source>
</evidence>
<proteinExistence type="predicted"/>
<dbReference type="STRING" id="146018.BN2156_04193"/>
<dbReference type="CDD" id="cd07197">
    <property type="entry name" value="nitrilase"/>
    <property type="match status" value="1"/>
</dbReference>
<dbReference type="Gene3D" id="3.60.110.10">
    <property type="entry name" value="Carbon-nitrogen hydrolase"/>
    <property type="match status" value="1"/>
</dbReference>